<dbReference type="PROSITE" id="PS00135">
    <property type="entry name" value="TRYPSIN_SER"/>
    <property type="match status" value="1"/>
</dbReference>
<evidence type="ECO:0000313" key="7">
    <source>
        <dbReference type="Proteomes" id="UP000791080"/>
    </source>
</evidence>
<keyword evidence="4" id="KW-0732">Signal</keyword>
<dbReference type="PANTHER" id="PTHR24276:SF98">
    <property type="entry name" value="FI18310P1-RELATED"/>
    <property type="match status" value="1"/>
</dbReference>
<evidence type="ECO:0000256" key="3">
    <source>
        <dbReference type="RuleBase" id="RU363034"/>
    </source>
</evidence>
<dbReference type="InterPro" id="IPR050430">
    <property type="entry name" value="Peptidase_S1"/>
</dbReference>
<dbReference type="InterPro" id="IPR001254">
    <property type="entry name" value="Trypsin_dom"/>
</dbReference>
<feature type="signal peptide" evidence="4">
    <location>
        <begin position="1"/>
        <end position="33"/>
    </location>
</feature>
<dbReference type="Gene3D" id="2.40.10.10">
    <property type="entry name" value="Trypsin-like serine proteases"/>
    <property type="match status" value="1"/>
</dbReference>
<dbReference type="Pfam" id="PF00089">
    <property type="entry name" value="Trypsin"/>
    <property type="match status" value="1"/>
</dbReference>
<dbReference type="Proteomes" id="UP000791080">
    <property type="component" value="Unassembled WGS sequence"/>
</dbReference>
<dbReference type="SMART" id="SM00020">
    <property type="entry name" value="Tryp_SPc"/>
    <property type="match status" value="1"/>
</dbReference>
<reference evidence="6 7" key="1">
    <citation type="submission" date="2013-07" db="EMBL/GenBank/DDBJ databases">
        <authorList>
            <consortium name="DOE Joint Genome Institute"/>
            <person name="Reeve W."/>
            <person name="Huntemann M."/>
            <person name="Han J."/>
            <person name="Chen A."/>
            <person name="Kyrpides N."/>
            <person name="Mavromatis K."/>
            <person name="Markowitz V."/>
            <person name="Palaniappan K."/>
            <person name="Ivanova N."/>
            <person name="Schaumberg A."/>
            <person name="Pati A."/>
            <person name="Liolios K."/>
            <person name="Nordberg H.P."/>
            <person name="Cantor M.N."/>
            <person name="Hua S.X."/>
            <person name="Woyke T."/>
        </authorList>
    </citation>
    <scope>NUCLEOTIDE SEQUENCE [LARGE SCALE GENOMIC DNA]</scope>
    <source>
        <strain evidence="6 7">DSM 43889</strain>
    </source>
</reference>
<dbReference type="InterPro" id="IPR018114">
    <property type="entry name" value="TRYPSIN_HIS"/>
</dbReference>
<dbReference type="PRINTS" id="PR00722">
    <property type="entry name" value="CHYMOTRYPSIN"/>
</dbReference>
<evidence type="ECO:0000313" key="6">
    <source>
        <dbReference type="EMBL" id="MCP2334393.1"/>
    </source>
</evidence>
<comment type="caution">
    <text evidence="6">The sequence shown here is derived from an EMBL/GenBank/DDBJ whole genome shotgun (WGS) entry which is preliminary data.</text>
</comment>
<dbReference type="PROSITE" id="PS50240">
    <property type="entry name" value="TRYPSIN_DOM"/>
    <property type="match status" value="1"/>
</dbReference>
<dbReference type="InterPro" id="IPR001314">
    <property type="entry name" value="Peptidase_S1A"/>
</dbReference>
<protein>
    <submittedName>
        <fullName evidence="6">Trypsin</fullName>
    </submittedName>
</protein>
<dbReference type="RefSeq" id="WP_026419944.1">
    <property type="nucleotide sequence ID" value="NZ_AUBJ02000001.1"/>
</dbReference>
<evidence type="ECO:0000259" key="5">
    <source>
        <dbReference type="PROSITE" id="PS50240"/>
    </source>
</evidence>
<accession>A0ABT1JQH9</accession>
<dbReference type="PROSITE" id="PS00134">
    <property type="entry name" value="TRYPSIN_HIS"/>
    <property type="match status" value="1"/>
</dbReference>
<gene>
    <name evidence="6" type="ORF">G443_004663</name>
</gene>
<feature type="domain" description="Peptidase S1" evidence="5">
    <location>
        <begin position="52"/>
        <end position="283"/>
    </location>
</feature>
<organism evidence="6 7">
    <name type="scientific">Actinoalloteichus caeruleus DSM 43889</name>
    <dbReference type="NCBI Taxonomy" id="1120930"/>
    <lineage>
        <taxon>Bacteria</taxon>
        <taxon>Bacillati</taxon>
        <taxon>Actinomycetota</taxon>
        <taxon>Actinomycetes</taxon>
        <taxon>Pseudonocardiales</taxon>
        <taxon>Pseudonocardiaceae</taxon>
        <taxon>Actinoalloteichus</taxon>
        <taxon>Actinoalloteichus cyanogriseus</taxon>
    </lineage>
</organism>
<keyword evidence="7" id="KW-1185">Reference proteome</keyword>
<dbReference type="InterPro" id="IPR009003">
    <property type="entry name" value="Peptidase_S1_PA"/>
</dbReference>
<evidence type="ECO:0000256" key="4">
    <source>
        <dbReference type="SAM" id="SignalP"/>
    </source>
</evidence>
<proteinExistence type="inferred from homology"/>
<dbReference type="SUPFAM" id="SSF50494">
    <property type="entry name" value="Trypsin-like serine proteases"/>
    <property type="match status" value="1"/>
</dbReference>
<keyword evidence="2" id="KW-1015">Disulfide bond</keyword>
<keyword evidence="3" id="KW-0378">Hydrolase</keyword>
<evidence type="ECO:0000256" key="1">
    <source>
        <dbReference type="ARBA" id="ARBA00007664"/>
    </source>
</evidence>
<feature type="chain" id="PRO_5046546381" evidence="4">
    <location>
        <begin position="34"/>
        <end position="284"/>
    </location>
</feature>
<sequence>MLRSSVQSRRGRSWLRGLTSSLVLALVAAPGLAAPAAAALDEPDAPPAQARIVGGTNATTEQYPWAVTLLNDAGKQFCGGALVAEDKVVTAAHCVAETRSGKVTTRSPASLRVVAGRTDLRTGGGHDVAVSRVWIHPEYVSFTQGEDIGVLTLSEPLPYRTLPVVERDGQSHYRAGTEATVMGWGRTSENGASSSVLREVVVPLVTDADCASAYTQFTAPQMVCAGYPEGGRDACAGDSGGPLVVGGRLVGLVSFGDGCARAGKPGVYTRVLTYRDELLAQLGR</sequence>
<dbReference type="PANTHER" id="PTHR24276">
    <property type="entry name" value="POLYSERASE-RELATED"/>
    <property type="match status" value="1"/>
</dbReference>
<keyword evidence="3" id="KW-0645">Protease</keyword>
<dbReference type="InterPro" id="IPR043504">
    <property type="entry name" value="Peptidase_S1_PA_chymotrypsin"/>
</dbReference>
<name>A0ABT1JQH9_ACTCY</name>
<dbReference type="EMBL" id="AUBJ02000001">
    <property type="protein sequence ID" value="MCP2334393.1"/>
    <property type="molecule type" value="Genomic_DNA"/>
</dbReference>
<evidence type="ECO:0000256" key="2">
    <source>
        <dbReference type="ARBA" id="ARBA00023157"/>
    </source>
</evidence>
<comment type="similarity">
    <text evidence="1">Belongs to the peptidase S1 family.</text>
</comment>
<reference evidence="6 7" key="2">
    <citation type="submission" date="2022-06" db="EMBL/GenBank/DDBJ databases">
        <title>Genomic Encyclopedia of Type Strains, Phase I: the one thousand microbial genomes (KMG-I) project.</title>
        <authorList>
            <person name="Kyrpides N."/>
        </authorList>
    </citation>
    <scope>NUCLEOTIDE SEQUENCE [LARGE SCALE GENOMIC DNA]</scope>
    <source>
        <strain evidence="6 7">DSM 43889</strain>
    </source>
</reference>
<dbReference type="InterPro" id="IPR033116">
    <property type="entry name" value="TRYPSIN_SER"/>
</dbReference>
<keyword evidence="3" id="KW-0720">Serine protease</keyword>
<dbReference type="CDD" id="cd00190">
    <property type="entry name" value="Tryp_SPc"/>
    <property type="match status" value="1"/>
</dbReference>